<dbReference type="Gene3D" id="3.40.50.150">
    <property type="entry name" value="Vaccinia Virus protein VP39"/>
    <property type="match status" value="1"/>
</dbReference>
<dbReference type="Gene3D" id="1.10.10.10">
    <property type="entry name" value="Winged helix-like DNA-binding domain superfamily/Winged helix DNA-binding domain"/>
    <property type="match status" value="1"/>
</dbReference>
<dbReference type="PROSITE" id="PS51683">
    <property type="entry name" value="SAM_OMT_II"/>
    <property type="match status" value="1"/>
</dbReference>
<evidence type="ECO:0000256" key="3">
    <source>
        <dbReference type="ARBA" id="ARBA00022691"/>
    </source>
</evidence>
<evidence type="ECO:0000313" key="5">
    <source>
        <dbReference type="EMBL" id="MDA0161819.1"/>
    </source>
</evidence>
<gene>
    <name evidence="5" type="ORF">OM076_16215</name>
</gene>
<reference evidence="5" key="1">
    <citation type="submission" date="2022-10" db="EMBL/GenBank/DDBJ databases">
        <title>The WGS of Solirubrobacter ginsenosidimutans DSM 21036.</title>
        <authorList>
            <person name="Jiang Z."/>
        </authorList>
    </citation>
    <scope>NUCLEOTIDE SEQUENCE</scope>
    <source>
        <strain evidence="5">DSM 21036</strain>
    </source>
</reference>
<evidence type="ECO:0000256" key="2">
    <source>
        <dbReference type="ARBA" id="ARBA00022679"/>
    </source>
</evidence>
<proteinExistence type="predicted"/>
<dbReference type="InterPro" id="IPR036388">
    <property type="entry name" value="WH-like_DNA-bd_sf"/>
</dbReference>
<dbReference type="AlphaFoldDB" id="A0A9X3S0Y9"/>
<dbReference type="Pfam" id="PF00891">
    <property type="entry name" value="Methyltransf_2"/>
    <property type="match status" value="1"/>
</dbReference>
<keyword evidence="6" id="KW-1185">Reference proteome</keyword>
<dbReference type="InterPro" id="IPR016461">
    <property type="entry name" value="COMT-like"/>
</dbReference>
<dbReference type="Gene3D" id="1.10.287.1350">
    <property type="match status" value="1"/>
</dbReference>
<dbReference type="InterPro" id="IPR001077">
    <property type="entry name" value="COMT_C"/>
</dbReference>
<dbReference type="PANTHER" id="PTHR43712:SF2">
    <property type="entry name" value="O-METHYLTRANSFERASE CICE"/>
    <property type="match status" value="1"/>
</dbReference>
<dbReference type="GO" id="GO:0008171">
    <property type="term" value="F:O-methyltransferase activity"/>
    <property type="evidence" value="ECO:0007669"/>
    <property type="project" value="InterPro"/>
</dbReference>
<dbReference type="SUPFAM" id="SSF53335">
    <property type="entry name" value="S-adenosyl-L-methionine-dependent methyltransferases"/>
    <property type="match status" value="1"/>
</dbReference>
<evidence type="ECO:0000256" key="1">
    <source>
        <dbReference type="ARBA" id="ARBA00022603"/>
    </source>
</evidence>
<name>A0A9X3S0Y9_9ACTN</name>
<keyword evidence="2" id="KW-0808">Transferase</keyword>
<organism evidence="5 6">
    <name type="scientific">Solirubrobacter ginsenosidimutans</name>
    <dbReference type="NCBI Taxonomy" id="490573"/>
    <lineage>
        <taxon>Bacteria</taxon>
        <taxon>Bacillati</taxon>
        <taxon>Actinomycetota</taxon>
        <taxon>Thermoleophilia</taxon>
        <taxon>Solirubrobacterales</taxon>
        <taxon>Solirubrobacteraceae</taxon>
        <taxon>Solirubrobacter</taxon>
    </lineage>
</organism>
<dbReference type="InterPro" id="IPR029063">
    <property type="entry name" value="SAM-dependent_MTases_sf"/>
</dbReference>
<keyword evidence="3" id="KW-0949">S-adenosyl-L-methionine</keyword>
<dbReference type="Proteomes" id="UP001149140">
    <property type="component" value="Unassembled WGS sequence"/>
</dbReference>
<dbReference type="InterPro" id="IPR036390">
    <property type="entry name" value="WH_DNA-bd_sf"/>
</dbReference>
<dbReference type="GO" id="GO:0032259">
    <property type="term" value="P:methylation"/>
    <property type="evidence" value="ECO:0007669"/>
    <property type="project" value="UniProtKB-KW"/>
</dbReference>
<dbReference type="RefSeq" id="WP_270041037.1">
    <property type="nucleotide sequence ID" value="NZ_JAPDOD010000014.1"/>
</dbReference>
<sequence length="306" mass="32558">MEDLTDLMTPWCVHTVATLKIARHIEAGTDTIDALATAAECDPRALHNVLGHLVTKGVFTEPEPGRFALTGPGGELLGMPFFDLGGIGGRFAGAWETIPAYVKTGKPGYAAKFGRPFWDDLAAHPALAQEFDDLIGPGGHAPPDPEFGLDWPSIATVVDVGGGIGTLLNRILEAHPHVRATLVDFPGTVERAAGAFETRGQSFFDPLPAGADLYILRSVLNDWPDEETDALLRNVASALGEQSRLIVSGGVAPDDAPRRLMIEMVLLGGTTDSLEAFAARAARAGLAVVRSAEQADGRFYVELRRN</sequence>
<evidence type="ECO:0000259" key="4">
    <source>
        <dbReference type="Pfam" id="PF00891"/>
    </source>
</evidence>
<dbReference type="PANTHER" id="PTHR43712">
    <property type="entry name" value="PUTATIVE (AFU_ORTHOLOGUE AFUA_4G14580)-RELATED"/>
    <property type="match status" value="1"/>
</dbReference>
<keyword evidence="1 5" id="KW-0489">Methyltransferase</keyword>
<dbReference type="SUPFAM" id="SSF46785">
    <property type="entry name" value="Winged helix' DNA-binding domain"/>
    <property type="match status" value="1"/>
</dbReference>
<feature type="domain" description="O-methyltransferase C-terminal" evidence="4">
    <location>
        <begin position="102"/>
        <end position="264"/>
    </location>
</feature>
<protein>
    <submittedName>
        <fullName evidence="5">Methyltransferase</fullName>
    </submittedName>
</protein>
<accession>A0A9X3S0Y9</accession>
<evidence type="ECO:0000313" key="6">
    <source>
        <dbReference type="Proteomes" id="UP001149140"/>
    </source>
</evidence>
<dbReference type="EMBL" id="JAPDOD010000014">
    <property type="protein sequence ID" value="MDA0161819.1"/>
    <property type="molecule type" value="Genomic_DNA"/>
</dbReference>
<comment type="caution">
    <text evidence="5">The sequence shown here is derived from an EMBL/GenBank/DDBJ whole genome shotgun (WGS) entry which is preliminary data.</text>
</comment>